<comment type="caution">
    <text evidence="4">The sequence shown here is derived from an EMBL/GenBank/DDBJ whole genome shotgun (WGS) entry which is preliminary data.</text>
</comment>
<dbReference type="Proteomes" id="UP000885744">
    <property type="component" value="Unassembled WGS sequence"/>
</dbReference>
<organism evidence="4">
    <name type="scientific">candidate division WWE3 bacterium</name>
    <dbReference type="NCBI Taxonomy" id="2053526"/>
    <lineage>
        <taxon>Bacteria</taxon>
        <taxon>Katanobacteria</taxon>
    </lineage>
</organism>
<dbReference type="GO" id="GO:0005524">
    <property type="term" value="F:ATP binding"/>
    <property type="evidence" value="ECO:0007669"/>
    <property type="project" value="UniProtKB-KW"/>
</dbReference>
<keyword evidence="3" id="KW-0238">DNA-binding</keyword>
<dbReference type="GO" id="GO:0006310">
    <property type="term" value="P:DNA recombination"/>
    <property type="evidence" value="ECO:0007669"/>
    <property type="project" value="TreeGrafter"/>
</dbReference>
<dbReference type="GO" id="GO:0006270">
    <property type="term" value="P:DNA replication initiation"/>
    <property type="evidence" value="ECO:0007669"/>
    <property type="project" value="TreeGrafter"/>
</dbReference>
<dbReference type="GO" id="GO:0006302">
    <property type="term" value="P:double-strand break repair"/>
    <property type="evidence" value="ECO:0007669"/>
    <property type="project" value="TreeGrafter"/>
</dbReference>
<accession>A0A7C1T7L5</accession>
<dbReference type="EMBL" id="DRHH01000038">
    <property type="protein sequence ID" value="HEB13962.1"/>
    <property type="molecule type" value="Genomic_DNA"/>
</dbReference>
<dbReference type="PANTHER" id="PTHR30580:SF0">
    <property type="entry name" value="PRIMOSOMAL PROTEIN N"/>
    <property type="match status" value="1"/>
</dbReference>
<evidence type="ECO:0000256" key="1">
    <source>
        <dbReference type="ARBA" id="ARBA00022741"/>
    </source>
</evidence>
<gene>
    <name evidence="4" type="ORF">ENI09_00930</name>
</gene>
<proteinExistence type="predicted"/>
<dbReference type="AlphaFoldDB" id="A0A7C1T7L5"/>
<protein>
    <recommendedName>
        <fullName evidence="5">Primosomal protein N C-terminal domain-containing protein</fullName>
    </recommendedName>
</protein>
<evidence type="ECO:0000313" key="4">
    <source>
        <dbReference type="EMBL" id="HEB13962.1"/>
    </source>
</evidence>
<keyword evidence="1" id="KW-0547">Nucleotide-binding</keyword>
<evidence type="ECO:0000256" key="3">
    <source>
        <dbReference type="ARBA" id="ARBA00023125"/>
    </source>
</evidence>
<dbReference type="GO" id="GO:0003677">
    <property type="term" value="F:DNA binding"/>
    <property type="evidence" value="ECO:0007669"/>
    <property type="project" value="UniProtKB-KW"/>
</dbReference>
<keyword evidence="2" id="KW-0067">ATP-binding</keyword>
<name>A0A7C1T7L5_UNCKA</name>
<evidence type="ECO:0000256" key="2">
    <source>
        <dbReference type="ARBA" id="ARBA00022840"/>
    </source>
</evidence>
<sequence>MAVFWVDTDTLLNLPDFRAHEKLVQTAQKLGQRAKEDLYLQTLTPKHPLIADLEAGNLKKFYQRELKTRKELGYPPFFTLVKLTYTSKSVAKTGLEAEKLYEKLLAVSTKQLAIEVSPPYEPYSKTPRKIRLNMAIKIESNPNIEQDLDKLSKVISTDWRVEVDPESLL</sequence>
<dbReference type="GO" id="GO:0043138">
    <property type="term" value="F:3'-5' DNA helicase activity"/>
    <property type="evidence" value="ECO:0007669"/>
    <property type="project" value="TreeGrafter"/>
</dbReference>
<evidence type="ECO:0008006" key="5">
    <source>
        <dbReference type="Google" id="ProtNLM"/>
    </source>
</evidence>
<dbReference type="PANTHER" id="PTHR30580">
    <property type="entry name" value="PRIMOSOMAL PROTEIN N"/>
    <property type="match status" value="1"/>
</dbReference>
<reference evidence="4" key="1">
    <citation type="journal article" date="2020" name="mSystems">
        <title>Genome- and Community-Level Interaction Insights into Carbon Utilization and Element Cycling Functions of Hydrothermarchaeota in Hydrothermal Sediment.</title>
        <authorList>
            <person name="Zhou Z."/>
            <person name="Liu Y."/>
            <person name="Xu W."/>
            <person name="Pan J."/>
            <person name="Luo Z.H."/>
            <person name="Li M."/>
        </authorList>
    </citation>
    <scope>NUCLEOTIDE SEQUENCE [LARGE SCALE GENOMIC DNA]</scope>
    <source>
        <strain evidence="4">HyVt-365</strain>
    </source>
</reference>